<dbReference type="Proteomes" id="UP001589896">
    <property type="component" value="Unassembled WGS sequence"/>
</dbReference>
<gene>
    <name evidence="3" type="ORF">ACFFGH_11850</name>
</gene>
<dbReference type="RefSeq" id="WP_386668470.1">
    <property type="nucleotide sequence ID" value="NZ_JBHLTG010000002.1"/>
</dbReference>
<dbReference type="Pfam" id="PF13476">
    <property type="entry name" value="AAA_23"/>
    <property type="match status" value="1"/>
</dbReference>
<evidence type="ECO:0000259" key="1">
    <source>
        <dbReference type="Pfam" id="PF13304"/>
    </source>
</evidence>
<dbReference type="EMBL" id="JBHLTG010000002">
    <property type="protein sequence ID" value="MFC0678532.1"/>
    <property type="molecule type" value="Genomic_DNA"/>
</dbReference>
<dbReference type="PANTHER" id="PTHR43581:SF2">
    <property type="entry name" value="EXCINUCLEASE ATPASE SUBUNIT"/>
    <property type="match status" value="1"/>
</dbReference>
<feature type="domain" description="Rad50/SbcC-type AAA" evidence="2">
    <location>
        <begin position="3"/>
        <end position="47"/>
    </location>
</feature>
<dbReference type="InterPro" id="IPR027417">
    <property type="entry name" value="P-loop_NTPase"/>
</dbReference>
<accession>A0ABV6RNG5</accession>
<reference evidence="3 4" key="1">
    <citation type="submission" date="2024-09" db="EMBL/GenBank/DDBJ databases">
        <authorList>
            <person name="Sun Q."/>
            <person name="Mori K."/>
        </authorList>
    </citation>
    <scope>NUCLEOTIDE SEQUENCE [LARGE SCALE GENOMIC DNA]</scope>
    <source>
        <strain evidence="3 4">KCTC 23076</strain>
    </source>
</reference>
<organism evidence="3 4">
    <name type="scientific">Lysobacter korlensis</name>
    <dbReference type="NCBI Taxonomy" id="553636"/>
    <lineage>
        <taxon>Bacteria</taxon>
        <taxon>Pseudomonadati</taxon>
        <taxon>Pseudomonadota</taxon>
        <taxon>Gammaproteobacteria</taxon>
        <taxon>Lysobacterales</taxon>
        <taxon>Lysobacteraceae</taxon>
        <taxon>Lysobacter</taxon>
    </lineage>
</organism>
<evidence type="ECO:0000313" key="4">
    <source>
        <dbReference type="Proteomes" id="UP001589896"/>
    </source>
</evidence>
<feature type="domain" description="ATPase AAA-type core" evidence="1">
    <location>
        <begin position="171"/>
        <end position="283"/>
    </location>
</feature>
<dbReference type="InterPro" id="IPR051396">
    <property type="entry name" value="Bact_Antivir_Def_Nuclease"/>
</dbReference>
<evidence type="ECO:0000259" key="2">
    <source>
        <dbReference type="Pfam" id="PF13476"/>
    </source>
</evidence>
<dbReference type="Gene3D" id="3.40.50.300">
    <property type="entry name" value="P-loop containing nucleotide triphosphate hydrolases"/>
    <property type="match status" value="2"/>
</dbReference>
<dbReference type="PANTHER" id="PTHR43581">
    <property type="entry name" value="ATP/GTP PHOSPHATASE"/>
    <property type="match status" value="1"/>
</dbReference>
<dbReference type="InterPro" id="IPR038729">
    <property type="entry name" value="Rad50/SbcC_AAA"/>
</dbReference>
<protein>
    <submittedName>
        <fullName evidence="3">AAA family ATPase</fullName>
    </submittedName>
</protein>
<proteinExistence type="predicted"/>
<comment type="caution">
    <text evidence="3">The sequence shown here is derived from an EMBL/GenBank/DDBJ whole genome shotgun (WGS) entry which is preliminary data.</text>
</comment>
<dbReference type="SUPFAM" id="SSF52540">
    <property type="entry name" value="P-loop containing nucleoside triphosphate hydrolases"/>
    <property type="match status" value="1"/>
</dbReference>
<keyword evidence="4" id="KW-1185">Reference proteome</keyword>
<evidence type="ECO:0000313" key="3">
    <source>
        <dbReference type="EMBL" id="MFC0678532.1"/>
    </source>
</evidence>
<dbReference type="InterPro" id="IPR003959">
    <property type="entry name" value="ATPase_AAA_core"/>
</dbReference>
<sequence length="542" mass="59289">MSSIHLRGLKRFTDATITSLPATAKLVVLAGPNGSGKSSLFDGLKTWHWYNGGVGGNWDESYGTKAGAASASWTERVRVEFHEPLPAGAEDRKKLIYTRTAFRNEADFNVSRFNRLASPLETSRVSRMIDNDVTVSENYQRLIMQTIDGVYDQSLPDTMTKGEIRDRIIGRVRTSMLSVFPDLVLTGVGGIGGQTGTEGTFYFEKGASPRFLYKNLSAGEKAAFDLILDAVIKSEFFDDTIWCIDEPETHLNTRIQAQLLTALYSLVPDNSQLWLASHSIGFMRQAWELSKADFASVCFLDMEGLDFDSPVTLTPIKPSRDFWSRTLNVALGDLASLVAPERVVLCEGRPPTVGEDAKAAFDAQCYRIIFAAEHPETDFLSVGNSADTANDRLGIGRAIQTIAPGTIVSRVIDRDFRSDAEIALLERQGTRVLSRRHLEAFLFDDEVIAALCAEVEQPQRTPDALRVKSDALTSSVQRGNDPDDVKRASGSIAEGLRRLLSLQGAGSTAEAFARDTMAPLLRPGLTVYAELSECVSGPTEGG</sequence>
<name>A0ABV6RNG5_9GAMM</name>
<dbReference type="Pfam" id="PF13304">
    <property type="entry name" value="AAA_21"/>
    <property type="match status" value="1"/>
</dbReference>